<evidence type="ECO:0000256" key="2">
    <source>
        <dbReference type="ARBA" id="ARBA00010617"/>
    </source>
</evidence>
<evidence type="ECO:0000256" key="3">
    <source>
        <dbReference type="ARBA" id="ARBA00022617"/>
    </source>
</evidence>
<dbReference type="CDD" id="cd11058">
    <property type="entry name" value="CYP60B-like"/>
    <property type="match status" value="1"/>
</dbReference>
<dbReference type="Gene3D" id="1.10.630.10">
    <property type="entry name" value="Cytochrome P450"/>
    <property type="match status" value="1"/>
</dbReference>
<dbReference type="InterPro" id="IPR002401">
    <property type="entry name" value="Cyt_P450_E_grp-I"/>
</dbReference>
<evidence type="ECO:0000256" key="7">
    <source>
        <dbReference type="ARBA" id="ARBA00023033"/>
    </source>
</evidence>
<gene>
    <name evidence="8" type="ORF">FALBO_5062</name>
</gene>
<protein>
    <submittedName>
        <fullName evidence="8">Cytochrome P450</fullName>
    </submittedName>
</protein>
<proteinExistence type="inferred from homology"/>
<sequence length="343" mass="38950">MMWLSGSAHKKVAQLHRQYGDIVRVGPNDLIFGYPEAFNDIMGHRKRGQEENGKDPDFWHGNEMTLVGSNRERHARLRKVLSHGFSAQAMAEQEPIFRRYVTLLIDRLKTACASNQVQEITDWYNWTTFDMIGDLAFGEPFGCLQETRSHPWIQLIFKNIEGIAISTALSKYPFAQSLAKWFTPKSVLRDVQTHHDFTEAQVAKRFAFKDARPDFMESMIKAKDKSQISHPEVLANAHNLIVGGSETTGTVLAGATYLLSTHKPVLQKLYQELKEKFQTEDEINLLSVQTLEYMMAVLHEAMRLYPPVPAAIPRITPPEGTTIRGKHIPANASPNIICYQARD</sequence>
<keyword evidence="7" id="KW-0503">Monooxygenase</keyword>
<comment type="caution">
    <text evidence="8">The sequence shown here is derived from an EMBL/GenBank/DDBJ whole genome shotgun (WGS) entry which is preliminary data.</text>
</comment>
<dbReference type="InterPro" id="IPR036396">
    <property type="entry name" value="Cyt_P450_sf"/>
</dbReference>
<keyword evidence="4" id="KW-0479">Metal-binding</keyword>
<dbReference type="PANTHER" id="PTHR24305">
    <property type="entry name" value="CYTOCHROME P450"/>
    <property type="match status" value="1"/>
</dbReference>
<accession>A0A8H4LIE5</accession>
<organism evidence="8 9">
    <name type="scientific">Fusarium albosuccineum</name>
    <dbReference type="NCBI Taxonomy" id="1237068"/>
    <lineage>
        <taxon>Eukaryota</taxon>
        <taxon>Fungi</taxon>
        <taxon>Dikarya</taxon>
        <taxon>Ascomycota</taxon>
        <taxon>Pezizomycotina</taxon>
        <taxon>Sordariomycetes</taxon>
        <taxon>Hypocreomycetidae</taxon>
        <taxon>Hypocreales</taxon>
        <taxon>Nectriaceae</taxon>
        <taxon>Fusarium</taxon>
        <taxon>Fusarium decemcellulare species complex</taxon>
    </lineage>
</organism>
<keyword evidence="5" id="KW-0560">Oxidoreductase</keyword>
<keyword evidence="6" id="KW-0408">Iron</keyword>
<comment type="similarity">
    <text evidence="2">Belongs to the cytochrome P450 family.</text>
</comment>
<keyword evidence="9" id="KW-1185">Reference proteome</keyword>
<evidence type="ECO:0000256" key="1">
    <source>
        <dbReference type="ARBA" id="ARBA00001971"/>
    </source>
</evidence>
<dbReference type="GO" id="GO:0004497">
    <property type="term" value="F:monooxygenase activity"/>
    <property type="evidence" value="ECO:0007669"/>
    <property type="project" value="UniProtKB-KW"/>
</dbReference>
<evidence type="ECO:0000256" key="5">
    <source>
        <dbReference type="ARBA" id="ARBA00023002"/>
    </source>
</evidence>
<evidence type="ECO:0000313" key="8">
    <source>
        <dbReference type="EMBL" id="KAF4468054.1"/>
    </source>
</evidence>
<evidence type="ECO:0000313" key="9">
    <source>
        <dbReference type="Proteomes" id="UP000554235"/>
    </source>
</evidence>
<dbReference type="InterPro" id="IPR050121">
    <property type="entry name" value="Cytochrome_P450_monoxygenase"/>
</dbReference>
<dbReference type="InterPro" id="IPR001128">
    <property type="entry name" value="Cyt_P450"/>
</dbReference>
<dbReference type="EMBL" id="JAADYS010000662">
    <property type="protein sequence ID" value="KAF4468054.1"/>
    <property type="molecule type" value="Genomic_DNA"/>
</dbReference>
<evidence type="ECO:0000256" key="4">
    <source>
        <dbReference type="ARBA" id="ARBA00022723"/>
    </source>
</evidence>
<dbReference type="GO" id="GO:0020037">
    <property type="term" value="F:heme binding"/>
    <property type="evidence" value="ECO:0007669"/>
    <property type="project" value="InterPro"/>
</dbReference>
<dbReference type="AlphaFoldDB" id="A0A8H4LIE5"/>
<dbReference type="Pfam" id="PF00067">
    <property type="entry name" value="p450"/>
    <property type="match status" value="1"/>
</dbReference>
<dbReference type="GO" id="GO:0016705">
    <property type="term" value="F:oxidoreductase activity, acting on paired donors, with incorporation or reduction of molecular oxygen"/>
    <property type="evidence" value="ECO:0007669"/>
    <property type="project" value="InterPro"/>
</dbReference>
<dbReference type="GO" id="GO:0005506">
    <property type="term" value="F:iron ion binding"/>
    <property type="evidence" value="ECO:0007669"/>
    <property type="project" value="InterPro"/>
</dbReference>
<dbReference type="PRINTS" id="PR00463">
    <property type="entry name" value="EP450I"/>
</dbReference>
<dbReference type="SUPFAM" id="SSF48264">
    <property type="entry name" value="Cytochrome P450"/>
    <property type="match status" value="1"/>
</dbReference>
<comment type="cofactor">
    <cofactor evidence="1">
        <name>heme</name>
        <dbReference type="ChEBI" id="CHEBI:30413"/>
    </cofactor>
</comment>
<reference evidence="8 9" key="1">
    <citation type="submission" date="2020-01" db="EMBL/GenBank/DDBJ databases">
        <title>Identification and distribution of gene clusters putatively required for synthesis of sphingolipid metabolism inhibitors in phylogenetically diverse species of the filamentous fungus Fusarium.</title>
        <authorList>
            <person name="Kim H.-S."/>
            <person name="Busman M."/>
            <person name="Brown D.W."/>
            <person name="Divon H."/>
            <person name="Uhlig S."/>
            <person name="Proctor R.H."/>
        </authorList>
    </citation>
    <scope>NUCLEOTIDE SEQUENCE [LARGE SCALE GENOMIC DNA]</scope>
    <source>
        <strain evidence="8 9">NRRL 20459</strain>
    </source>
</reference>
<dbReference type="PANTHER" id="PTHR24305:SF29">
    <property type="entry name" value="BENZOATE-PARA-HYDROXYLASE"/>
    <property type="match status" value="1"/>
</dbReference>
<evidence type="ECO:0000256" key="6">
    <source>
        <dbReference type="ARBA" id="ARBA00023004"/>
    </source>
</evidence>
<dbReference type="OrthoDB" id="1470350at2759"/>
<dbReference type="Proteomes" id="UP000554235">
    <property type="component" value="Unassembled WGS sequence"/>
</dbReference>
<keyword evidence="3" id="KW-0349">Heme</keyword>
<name>A0A8H4LIE5_9HYPO</name>